<dbReference type="OrthoDB" id="9797093at2"/>
<name>A0A4P2Q0W0_SORCE</name>
<dbReference type="RefSeq" id="WP_129347700.1">
    <property type="nucleotide sequence ID" value="NZ_CP012670.1"/>
</dbReference>
<evidence type="ECO:0000313" key="2">
    <source>
        <dbReference type="Proteomes" id="UP000295781"/>
    </source>
</evidence>
<proteinExistence type="predicted"/>
<gene>
    <name evidence="1" type="ORF">SOCEGT47_030610</name>
</gene>
<accession>A0A4P2Q0W0</accession>
<dbReference type="EMBL" id="CP012670">
    <property type="protein sequence ID" value="AUX22558.1"/>
    <property type="molecule type" value="Genomic_DNA"/>
</dbReference>
<protein>
    <submittedName>
        <fullName evidence="1">Glyoxalase</fullName>
    </submittedName>
</protein>
<dbReference type="AlphaFoldDB" id="A0A4P2Q0W0"/>
<reference evidence="1 2" key="1">
    <citation type="submission" date="2015-09" db="EMBL/GenBank/DDBJ databases">
        <title>Sorangium comparison.</title>
        <authorList>
            <person name="Zaburannyi N."/>
            <person name="Bunk B."/>
            <person name="Overmann J."/>
            <person name="Mueller R."/>
        </authorList>
    </citation>
    <scope>NUCLEOTIDE SEQUENCE [LARGE SCALE GENOMIC DNA]</scope>
    <source>
        <strain evidence="1 2">So ceGT47</strain>
    </source>
</reference>
<organism evidence="1 2">
    <name type="scientific">Sorangium cellulosum</name>
    <name type="common">Polyangium cellulosum</name>
    <dbReference type="NCBI Taxonomy" id="56"/>
    <lineage>
        <taxon>Bacteria</taxon>
        <taxon>Pseudomonadati</taxon>
        <taxon>Myxococcota</taxon>
        <taxon>Polyangia</taxon>
        <taxon>Polyangiales</taxon>
        <taxon>Polyangiaceae</taxon>
        <taxon>Sorangium</taxon>
    </lineage>
</organism>
<dbReference type="SUPFAM" id="SSF54593">
    <property type="entry name" value="Glyoxalase/Bleomycin resistance protein/Dihydroxybiphenyl dioxygenase"/>
    <property type="match status" value="1"/>
</dbReference>
<sequence length="125" mass="13788">MTTTDGIQGLLIETHNWGKTVAFWRALGYELEFETDHRSGRLRHPSGGPFLFIAERPEGSPLQLQPVLAVRDAARFSPPGAGGVVRPFEAQHWKVLEMLLADPDGRQLSVQAPLPRGAKEEPHDG</sequence>
<evidence type="ECO:0000313" key="1">
    <source>
        <dbReference type="EMBL" id="AUX22558.1"/>
    </source>
</evidence>
<dbReference type="Proteomes" id="UP000295781">
    <property type="component" value="Chromosome"/>
</dbReference>
<dbReference type="Gene3D" id="3.10.180.10">
    <property type="entry name" value="2,3-Dihydroxybiphenyl 1,2-Dioxygenase, domain 1"/>
    <property type="match status" value="1"/>
</dbReference>
<dbReference type="InterPro" id="IPR029068">
    <property type="entry name" value="Glyas_Bleomycin-R_OHBP_Dase"/>
</dbReference>